<dbReference type="OrthoDB" id="4077378at2759"/>
<keyword evidence="3" id="KW-1185">Reference proteome</keyword>
<organism evidence="2 3">
    <name type="scientific">Arthrobotrys flagrans</name>
    <name type="common">Nematode-trapping fungus</name>
    <name type="synonym">Trichothecium flagrans</name>
    <dbReference type="NCBI Taxonomy" id="97331"/>
    <lineage>
        <taxon>Eukaryota</taxon>
        <taxon>Fungi</taxon>
        <taxon>Dikarya</taxon>
        <taxon>Ascomycota</taxon>
        <taxon>Pezizomycotina</taxon>
        <taxon>Orbiliomycetes</taxon>
        <taxon>Orbiliales</taxon>
        <taxon>Orbiliaceae</taxon>
        <taxon>Arthrobotrys</taxon>
    </lineage>
</organism>
<dbReference type="Gene3D" id="3.40.50.1110">
    <property type="entry name" value="SGNH hydrolase"/>
    <property type="match status" value="1"/>
</dbReference>
<keyword evidence="1" id="KW-0472">Membrane</keyword>
<accession>A0A437AD77</accession>
<comment type="caution">
    <text evidence="2">The sequence shown here is derived from an EMBL/GenBank/DDBJ whole genome shotgun (WGS) entry which is preliminary data.</text>
</comment>
<dbReference type="RefSeq" id="XP_067494301.1">
    <property type="nucleotide sequence ID" value="XM_067631790.1"/>
</dbReference>
<dbReference type="GeneID" id="93585241"/>
<gene>
    <name evidence="2" type="ORF">DFL_002930</name>
</gene>
<proteinExistence type="predicted"/>
<keyword evidence="1" id="KW-0812">Transmembrane</keyword>
<dbReference type="VEuPathDB" id="FungiDB:DFL_002930"/>
<dbReference type="AlphaFoldDB" id="A0A437AD77"/>
<name>A0A437AD77_ARTFL</name>
<evidence type="ECO:0000313" key="2">
    <source>
        <dbReference type="EMBL" id="RVD88757.1"/>
    </source>
</evidence>
<feature type="transmembrane region" description="Helical" evidence="1">
    <location>
        <begin position="560"/>
        <end position="579"/>
    </location>
</feature>
<dbReference type="EMBL" id="SAEB01000003">
    <property type="protein sequence ID" value="RVD88757.1"/>
    <property type="molecule type" value="Genomic_DNA"/>
</dbReference>
<dbReference type="Proteomes" id="UP000283090">
    <property type="component" value="Unassembled WGS sequence"/>
</dbReference>
<reference evidence="2 3" key="1">
    <citation type="submission" date="2019-01" db="EMBL/GenBank/DDBJ databases">
        <title>Intercellular communication is required for trap formation in the nematode-trapping fungus Duddingtonia flagrans.</title>
        <authorList>
            <person name="Youssar L."/>
            <person name="Wernet V."/>
            <person name="Hensel N."/>
            <person name="Hildebrandt H.-G."/>
            <person name="Fischer R."/>
        </authorList>
    </citation>
    <scope>NUCLEOTIDE SEQUENCE [LARGE SCALE GENOMIC DNA]</scope>
    <source>
        <strain evidence="2 3">CBS H-5679</strain>
    </source>
</reference>
<keyword evidence="1" id="KW-1133">Transmembrane helix</keyword>
<sequence>MKPTGHTNSTFRDGGSRAEDQGIVMTRRLFTSLPFQLLVVLISLLCFYDTPVEAQADTDGYRSSVFDPKYNPYRELLITPKTHAGLFSFTGRWRRRRDTYTASRWPGTYLTVLVYGDTCILKLRPKPQGQIDDYSFYVSVDGSEDLLYTLPPFDSQHRDREVIFVPITIPGKGKNQKGGKQSTLDPHTVRIISIADHPFSFEGFLVANTLIRQGQLWTDGQDDRLYVEFIGEGVDAEVYGGLLGYDHDNSGGGVGDDGSAHAVRQVVKNGVSVVNSTQFRAAEILGIRHAHADAGVCFLSKCDPRDPLPGLKDQYFNENPIPTQVRAEELGKLSKQFQEMLQKELQFFKEDPWLKQVNPQTVIVDVGERDFLRLEEPVDAEKFKRELMVFLGRLRESARPDAHIIVVGRDWENADPDAPKSTFRSVVPQTSEMKARRMKLFQVTKEAANKVHEEDKNLVFATIEPSISPKRDLIDLLCTYVVPVFHPAPKSVNPLAKRPQPNKQQSLCVSIENMKHMYPDLSEEAFAEGDDHEHLPLSSTETKVEEHTAPHETAHGTRFIFLYAVVLVGFCVGLAYLLARPFLMVLTNLGVVRGNRRVYGVRDMETGMGFGFGRTGRGRFAKEKNSISVARSASGSEEEGFVVLAGGGSQSLGGRRKGGSK</sequence>
<evidence type="ECO:0000256" key="1">
    <source>
        <dbReference type="SAM" id="Phobius"/>
    </source>
</evidence>
<evidence type="ECO:0000313" key="3">
    <source>
        <dbReference type="Proteomes" id="UP000283090"/>
    </source>
</evidence>
<protein>
    <submittedName>
        <fullName evidence="2">Uncharacterized protein</fullName>
    </submittedName>
</protein>
<dbReference type="InterPro" id="IPR036514">
    <property type="entry name" value="SGNH_hydro_sf"/>
</dbReference>